<dbReference type="InterPro" id="IPR036922">
    <property type="entry name" value="Rieske_2Fe-2S_sf"/>
</dbReference>
<evidence type="ECO:0000256" key="4">
    <source>
        <dbReference type="ARBA" id="ARBA00023014"/>
    </source>
</evidence>
<keyword evidence="2" id="KW-0479">Metal-binding</keyword>
<evidence type="ECO:0000313" key="7">
    <source>
        <dbReference type="EMBL" id="GAA4535510.1"/>
    </source>
</evidence>
<keyword evidence="3" id="KW-0408">Iron</keyword>
<proteinExistence type="predicted"/>
<protein>
    <recommendedName>
        <fullName evidence="6">Rieske domain-containing protein</fullName>
    </recommendedName>
</protein>
<evidence type="ECO:0000256" key="5">
    <source>
        <dbReference type="SAM" id="MobiDB-lite"/>
    </source>
</evidence>
<evidence type="ECO:0000256" key="3">
    <source>
        <dbReference type="ARBA" id="ARBA00023004"/>
    </source>
</evidence>
<comment type="caution">
    <text evidence="7">The sequence shown here is derived from an EMBL/GenBank/DDBJ whole genome shotgun (WGS) entry which is preliminary data.</text>
</comment>
<organism evidence="7 8">
    <name type="scientific">Pseudonocardia xishanensis</name>
    <dbReference type="NCBI Taxonomy" id="630995"/>
    <lineage>
        <taxon>Bacteria</taxon>
        <taxon>Bacillati</taxon>
        <taxon>Actinomycetota</taxon>
        <taxon>Actinomycetes</taxon>
        <taxon>Pseudonocardiales</taxon>
        <taxon>Pseudonocardiaceae</taxon>
        <taxon>Pseudonocardia</taxon>
    </lineage>
</organism>
<evidence type="ECO:0000259" key="6">
    <source>
        <dbReference type="PROSITE" id="PS51296"/>
    </source>
</evidence>
<evidence type="ECO:0000256" key="1">
    <source>
        <dbReference type="ARBA" id="ARBA00022714"/>
    </source>
</evidence>
<dbReference type="PROSITE" id="PS51296">
    <property type="entry name" value="RIESKE"/>
    <property type="match status" value="1"/>
</dbReference>
<gene>
    <name evidence="7" type="ORF">GCM10023175_01180</name>
</gene>
<dbReference type="InterPro" id="IPR017941">
    <property type="entry name" value="Rieske_2Fe-2S"/>
</dbReference>
<feature type="region of interest" description="Disordered" evidence="5">
    <location>
        <begin position="1"/>
        <end position="22"/>
    </location>
</feature>
<keyword evidence="8" id="KW-1185">Reference proteome</keyword>
<dbReference type="Gene3D" id="2.102.10.10">
    <property type="entry name" value="Rieske [2Fe-2S] iron-sulphur domain"/>
    <property type="match status" value="1"/>
</dbReference>
<name>A0ABP8RDD3_9PSEU</name>
<dbReference type="Pfam" id="PF00355">
    <property type="entry name" value="Rieske"/>
    <property type="match status" value="1"/>
</dbReference>
<dbReference type="SUPFAM" id="SSF50022">
    <property type="entry name" value="ISP domain"/>
    <property type="match status" value="1"/>
</dbReference>
<dbReference type="EMBL" id="BAABGT010000003">
    <property type="protein sequence ID" value="GAA4535510.1"/>
    <property type="molecule type" value="Genomic_DNA"/>
</dbReference>
<dbReference type="Proteomes" id="UP001501598">
    <property type="component" value="Unassembled WGS sequence"/>
</dbReference>
<sequence length="104" mass="10827">MSAPGLTAHRLGPASQVPVGEGRGFSVEGRQIAVFRLRDSSLRALDATCPHAGGPLADGQLDARKVVCPLHMRAYSFADGSCPEGPGVAVHPVREEAGELVVEL</sequence>
<reference evidence="8" key="1">
    <citation type="journal article" date="2019" name="Int. J. Syst. Evol. Microbiol.">
        <title>The Global Catalogue of Microorganisms (GCM) 10K type strain sequencing project: providing services to taxonomists for standard genome sequencing and annotation.</title>
        <authorList>
            <consortium name="The Broad Institute Genomics Platform"/>
            <consortium name="The Broad Institute Genome Sequencing Center for Infectious Disease"/>
            <person name="Wu L."/>
            <person name="Ma J."/>
        </authorList>
    </citation>
    <scope>NUCLEOTIDE SEQUENCE [LARGE SCALE GENOMIC DNA]</scope>
    <source>
        <strain evidence="8">JCM 17906</strain>
    </source>
</reference>
<dbReference type="PANTHER" id="PTHR21496:SF23">
    <property type="entry name" value="3-PHENYLPROPIONATE_CINNAMIC ACID DIOXYGENASE FERREDOXIN SUBUNIT"/>
    <property type="match status" value="1"/>
</dbReference>
<keyword evidence="4" id="KW-0411">Iron-sulfur</keyword>
<evidence type="ECO:0000313" key="8">
    <source>
        <dbReference type="Proteomes" id="UP001501598"/>
    </source>
</evidence>
<evidence type="ECO:0000256" key="2">
    <source>
        <dbReference type="ARBA" id="ARBA00022723"/>
    </source>
</evidence>
<accession>A0ABP8RDD3</accession>
<feature type="domain" description="Rieske" evidence="6">
    <location>
        <begin position="9"/>
        <end position="102"/>
    </location>
</feature>
<keyword evidence="1" id="KW-0001">2Fe-2S</keyword>
<dbReference type="PANTHER" id="PTHR21496">
    <property type="entry name" value="FERREDOXIN-RELATED"/>
    <property type="match status" value="1"/>
</dbReference>
<dbReference type="RefSeq" id="WP_345411573.1">
    <property type="nucleotide sequence ID" value="NZ_BAABGT010000003.1"/>
</dbReference>